<feature type="domain" description="Nudix hydrolase" evidence="3">
    <location>
        <begin position="4"/>
        <end position="146"/>
    </location>
</feature>
<evidence type="ECO:0000256" key="1">
    <source>
        <dbReference type="ARBA" id="ARBA00001946"/>
    </source>
</evidence>
<dbReference type="PROSITE" id="PS00893">
    <property type="entry name" value="NUDIX_BOX"/>
    <property type="match status" value="1"/>
</dbReference>
<evidence type="ECO:0000256" key="2">
    <source>
        <dbReference type="ARBA" id="ARBA00022801"/>
    </source>
</evidence>
<protein>
    <submittedName>
        <fullName evidence="4">NUDIX hydrolase</fullName>
    </submittedName>
</protein>
<dbReference type="AlphaFoldDB" id="A0A3M5QVY0"/>
<dbReference type="CDD" id="cd04688">
    <property type="entry name" value="NUDIX_Hydrolase"/>
    <property type="match status" value="1"/>
</dbReference>
<sequence length="148" mass="16957">MSEPRIRHLAICVFHHRGKILVNPFHDPMKRQLLFRPLGGGVEFGEKSIDAITREIREELNLPITNPRLLGTLESIFTYLGKPEHEVVQVYDAEFEDSTLYEKPWLEGKESDGKVFRAVWRDSTSLTREGVLVPEGLCELLQSLSLLD</sequence>
<comment type="cofactor">
    <cofactor evidence="1">
        <name>Mg(2+)</name>
        <dbReference type="ChEBI" id="CHEBI:18420"/>
    </cofactor>
</comment>
<name>A0A3M5QVY0_9PSED</name>
<dbReference type="Gene3D" id="3.90.79.10">
    <property type="entry name" value="Nucleoside Triphosphate Pyrophosphohydrolase"/>
    <property type="match status" value="1"/>
</dbReference>
<evidence type="ECO:0000259" key="3">
    <source>
        <dbReference type="PROSITE" id="PS51462"/>
    </source>
</evidence>
<comment type="caution">
    <text evidence="4">The sequence shown here is derived from an EMBL/GenBank/DDBJ whole genome shotgun (WGS) entry which is preliminary data.</text>
</comment>
<accession>A0A3M5QVY0</accession>
<proteinExistence type="predicted"/>
<dbReference type="InterPro" id="IPR000086">
    <property type="entry name" value="NUDIX_hydrolase_dom"/>
</dbReference>
<organism evidence="4 5">
    <name type="scientific">Pseudomonas syringae pv. coriandricola</name>
    <dbReference type="NCBI Taxonomy" id="264453"/>
    <lineage>
        <taxon>Bacteria</taxon>
        <taxon>Pseudomonadati</taxon>
        <taxon>Pseudomonadota</taxon>
        <taxon>Gammaproteobacteria</taxon>
        <taxon>Pseudomonadales</taxon>
        <taxon>Pseudomonadaceae</taxon>
        <taxon>Pseudomonas</taxon>
    </lineage>
</organism>
<dbReference type="Proteomes" id="UP000274212">
    <property type="component" value="Unassembled WGS sequence"/>
</dbReference>
<evidence type="ECO:0000313" key="4">
    <source>
        <dbReference type="EMBL" id="RMU00979.1"/>
    </source>
</evidence>
<dbReference type="RefSeq" id="WP_024671606.1">
    <property type="nucleotide sequence ID" value="NZ_RBRV01000106.1"/>
</dbReference>
<dbReference type="PROSITE" id="PS51462">
    <property type="entry name" value="NUDIX"/>
    <property type="match status" value="1"/>
</dbReference>
<dbReference type="InterPro" id="IPR020084">
    <property type="entry name" value="NUDIX_hydrolase_CS"/>
</dbReference>
<reference evidence="4 5" key="1">
    <citation type="submission" date="2018-08" db="EMBL/GenBank/DDBJ databases">
        <title>Recombination of ecologically and evolutionarily significant loci maintains genetic cohesion in the Pseudomonas syringae species complex.</title>
        <authorList>
            <person name="Dillon M."/>
            <person name="Thakur S."/>
            <person name="Almeida R.N.D."/>
            <person name="Weir B.S."/>
            <person name="Guttman D.S."/>
        </authorList>
    </citation>
    <scope>NUCLEOTIDE SEQUENCE [LARGE SCALE GENOMIC DNA]</scope>
    <source>
        <strain evidence="4 5">ICMP 9829</strain>
    </source>
</reference>
<gene>
    <name evidence="4" type="ORF">ALP36_02206</name>
</gene>
<keyword evidence="2 4" id="KW-0378">Hydrolase</keyword>
<dbReference type="InterPro" id="IPR015797">
    <property type="entry name" value="NUDIX_hydrolase-like_dom_sf"/>
</dbReference>
<dbReference type="SUPFAM" id="SSF55811">
    <property type="entry name" value="Nudix"/>
    <property type="match status" value="1"/>
</dbReference>
<dbReference type="Pfam" id="PF00293">
    <property type="entry name" value="NUDIX"/>
    <property type="match status" value="1"/>
</dbReference>
<dbReference type="EMBL" id="RBTT01000465">
    <property type="protein sequence ID" value="RMU00979.1"/>
    <property type="molecule type" value="Genomic_DNA"/>
</dbReference>
<evidence type="ECO:0000313" key="5">
    <source>
        <dbReference type="Proteomes" id="UP000274212"/>
    </source>
</evidence>
<dbReference type="GO" id="GO:0016787">
    <property type="term" value="F:hydrolase activity"/>
    <property type="evidence" value="ECO:0007669"/>
    <property type="project" value="UniProtKB-KW"/>
</dbReference>